<dbReference type="InterPro" id="IPR004265">
    <property type="entry name" value="Dirigent"/>
</dbReference>
<dbReference type="AlphaFoldDB" id="A0A2G2YJK9"/>
<dbReference type="PANTHER" id="PTHR21495">
    <property type="entry name" value="NUCLEOPORIN-RELATED"/>
    <property type="match status" value="1"/>
</dbReference>
<dbReference type="Proteomes" id="UP000222542">
    <property type="component" value="Unassembled WGS sequence"/>
</dbReference>
<keyword evidence="4" id="KW-0052">Apoplast</keyword>
<evidence type="ECO:0000256" key="1">
    <source>
        <dbReference type="ARBA" id="ARBA00010746"/>
    </source>
</evidence>
<evidence type="ECO:0000256" key="3">
    <source>
        <dbReference type="ARBA" id="ARBA00022525"/>
    </source>
</evidence>
<dbReference type="EMBL" id="AYRZ02000010">
    <property type="protein sequence ID" value="PHT69920.1"/>
    <property type="molecule type" value="Genomic_DNA"/>
</dbReference>
<dbReference type="InterPro" id="IPR044859">
    <property type="entry name" value="Allene_oxi_cyc_Dirigent"/>
</dbReference>
<dbReference type="GO" id="GO:0048046">
    <property type="term" value="C:apoplast"/>
    <property type="evidence" value="ECO:0007669"/>
    <property type="project" value="UniProtKB-SubCell"/>
</dbReference>
<comment type="function">
    <text evidence="4">Dirigent proteins impart stereoselectivity on the phenoxy radical-coupling reaction, yielding optically active lignans from two molecules of coniferyl alcohol in the biosynthesis of lignans, flavonolignans, and alkaloids and thus plays a central role in plant secondary metabolism.</text>
</comment>
<evidence type="ECO:0000256" key="2">
    <source>
        <dbReference type="ARBA" id="ARBA00011738"/>
    </source>
</evidence>
<dbReference type="Pfam" id="PF03018">
    <property type="entry name" value="Dirigent"/>
    <property type="match status" value="1"/>
</dbReference>
<dbReference type="Gene3D" id="2.40.480.10">
    <property type="entry name" value="Allene oxide cyclase-like"/>
    <property type="match status" value="1"/>
</dbReference>
<keyword evidence="6" id="KW-1185">Reference proteome</keyword>
<comment type="subunit">
    <text evidence="2 4">Homodimer.</text>
</comment>
<dbReference type="Gramene" id="PHT69920">
    <property type="protein sequence ID" value="PHT69920"/>
    <property type="gene ID" value="T459_25024"/>
</dbReference>
<protein>
    <recommendedName>
        <fullName evidence="4">Dirigent protein</fullName>
    </recommendedName>
</protein>
<organism evidence="5 6">
    <name type="scientific">Capsicum annuum</name>
    <name type="common">Capsicum pepper</name>
    <dbReference type="NCBI Taxonomy" id="4072"/>
    <lineage>
        <taxon>Eukaryota</taxon>
        <taxon>Viridiplantae</taxon>
        <taxon>Streptophyta</taxon>
        <taxon>Embryophyta</taxon>
        <taxon>Tracheophyta</taxon>
        <taxon>Spermatophyta</taxon>
        <taxon>Magnoliopsida</taxon>
        <taxon>eudicotyledons</taxon>
        <taxon>Gunneridae</taxon>
        <taxon>Pentapetalae</taxon>
        <taxon>asterids</taxon>
        <taxon>lamiids</taxon>
        <taxon>Solanales</taxon>
        <taxon>Solanaceae</taxon>
        <taxon>Solanoideae</taxon>
        <taxon>Capsiceae</taxon>
        <taxon>Capsicum</taxon>
    </lineage>
</organism>
<dbReference type="GO" id="GO:0009699">
    <property type="term" value="P:phenylpropanoid biosynthetic process"/>
    <property type="evidence" value="ECO:0007669"/>
    <property type="project" value="UniProtKB-ARBA"/>
</dbReference>
<evidence type="ECO:0000313" key="6">
    <source>
        <dbReference type="Proteomes" id="UP000222542"/>
    </source>
</evidence>
<comment type="subcellular location">
    <subcellularLocation>
        <location evidence="4">Secreted</location>
        <location evidence="4">Extracellular space</location>
        <location evidence="4">Apoplast</location>
    </subcellularLocation>
</comment>
<comment type="similarity">
    <text evidence="1 4">Belongs to the plant dirigent protein family.</text>
</comment>
<gene>
    <name evidence="5" type="ORF">T459_25024</name>
</gene>
<comment type="caution">
    <text evidence="5">The sequence shown here is derived from an EMBL/GenBank/DDBJ whole genome shotgun (WGS) entry which is preliminary data.</text>
</comment>
<dbReference type="OMA" id="TIAQSNM"/>
<name>A0A2G2YJK9_CAPAN</name>
<accession>A0A2G2YJK9</accession>
<reference evidence="5 6" key="2">
    <citation type="journal article" date="2017" name="Genome Biol.">
        <title>New reference genome sequences of hot pepper reveal the massive evolution of plant disease-resistance genes by retroduplication.</title>
        <authorList>
            <person name="Kim S."/>
            <person name="Park J."/>
            <person name="Yeom S.I."/>
            <person name="Kim Y.M."/>
            <person name="Seo E."/>
            <person name="Kim K.T."/>
            <person name="Kim M.S."/>
            <person name="Lee J.M."/>
            <person name="Cheong K."/>
            <person name="Shin H.S."/>
            <person name="Kim S.B."/>
            <person name="Han K."/>
            <person name="Lee J."/>
            <person name="Park M."/>
            <person name="Lee H.A."/>
            <person name="Lee H.Y."/>
            <person name="Lee Y."/>
            <person name="Oh S."/>
            <person name="Lee J.H."/>
            <person name="Choi E."/>
            <person name="Choi E."/>
            <person name="Lee S.E."/>
            <person name="Jeon J."/>
            <person name="Kim H."/>
            <person name="Choi G."/>
            <person name="Song H."/>
            <person name="Lee J."/>
            <person name="Lee S.C."/>
            <person name="Kwon J.K."/>
            <person name="Lee H.Y."/>
            <person name="Koo N."/>
            <person name="Hong Y."/>
            <person name="Kim R.W."/>
            <person name="Kang W.H."/>
            <person name="Huh J.H."/>
            <person name="Kang B.C."/>
            <person name="Yang T.J."/>
            <person name="Lee Y.H."/>
            <person name="Bennetzen J.L."/>
            <person name="Choi D."/>
        </authorList>
    </citation>
    <scope>NUCLEOTIDE SEQUENCE [LARGE SCALE GENOMIC DNA]</scope>
    <source>
        <strain evidence="6">cv. CM334</strain>
    </source>
</reference>
<proteinExistence type="inferred from homology"/>
<evidence type="ECO:0000313" key="5">
    <source>
        <dbReference type="EMBL" id="PHT69920.1"/>
    </source>
</evidence>
<evidence type="ECO:0000256" key="4">
    <source>
        <dbReference type="RuleBase" id="RU363099"/>
    </source>
</evidence>
<keyword evidence="3 4" id="KW-0964">Secreted</keyword>
<dbReference type="STRING" id="4072.A0A2G2YJK9"/>
<sequence>MLCFIVIVMPKTQGVELGPKAVEKWFKKLPYAKQKVTKFHFYFHDTLTGKNPTAVTIAQSNMTAKSPTFFGSVSMMDDPLTVGPEPNSTIIGRAQGIYGSADQNEASLLMNLNFVFTTGKYNGSTLSVLGRNPVFHQYREMPITGGSGVFRLARGIATAKTYWFNTTSGDAVVEYNVVVLHYDI</sequence>
<reference evidence="5 6" key="1">
    <citation type="journal article" date="2014" name="Nat. Genet.">
        <title>Genome sequence of the hot pepper provides insights into the evolution of pungency in Capsicum species.</title>
        <authorList>
            <person name="Kim S."/>
            <person name="Park M."/>
            <person name="Yeom S.I."/>
            <person name="Kim Y.M."/>
            <person name="Lee J.M."/>
            <person name="Lee H.A."/>
            <person name="Seo E."/>
            <person name="Choi J."/>
            <person name="Cheong K."/>
            <person name="Kim K.T."/>
            <person name="Jung K."/>
            <person name="Lee G.W."/>
            <person name="Oh S.K."/>
            <person name="Bae C."/>
            <person name="Kim S.B."/>
            <person name="Lee H.Y."/>
            <person name="Kim S.Y."/>
            <person name="Kim M.S."/>
            <person name="Kang B.C."/>
            <person name="Jo Y.D."/>
            <person name="Yang H.B."/>
            <person name="Jeong H.J."/>
            <person name="Kang W.H."/>
            <person name="Kwon J.K."/>
            <person name="Shin C."/>
            <person name="Lim J.Y."/>
            <person name="Park J.H."/>
            <person name="Huh J.H."/>
            <person name="Kim J.S."/>
            <person name="Kim B.D."/>
            <person name="Cohen O."/>
            <person name="Paran I."/>
            <person name="Suh M.C."/>
            <person name="Lee S.B."/>
            <person name="Kim Y.K."/>
            <person name="Shin Y."/>
            <person name="Noh S.J."/>
            <person name="Park J."/>
            <person name="Seo Y.S."/>
            <person name="Kwon S.Y."/>
            <person name="Kim H.A."/>
            <person name="Park J.M."/>
            <person name="Kim H.J."/>
            <person name="Choi S.B."/>
            <person name="Bosland P.W."/>
            <person name="Reeves G."/>
            <person name="Jo S.H."/>
            <person name="Lee B.W."/>
            <person name="Cho H.T."/>
            <person name="Choi H.S."/>
            <person name="Lee M.S."/>
            <person name="Yu Y."/>
            <person name="Do Choi Y."/>
            <person name="Park B.S."/>
            <person name="van Deynze A."/>
            <person name="Ashrafi H."/>
            <person name="Hill T."/>
            <person name="Kim W.T."/>
            <person name="Pai H.S."/>
            <person name="Ahn H.K."/>
            <person name="Yeam I."/>
            <person name="Giovannoni J.J."/>
            <person name="Rose J.K."/>
            <person name="Sorensen I."/>
            <person name="Lee S.J."/>
            <person name="Kim R.W."/>
            <person name="Choi I.Y."/>
            <person name="Choi B.S."/>
            <person name="Lim J.S."/>
            <person name="Lee Y.H."/>
            <person name="Choi D."/>
        </authorList>
    </citation>
    <scope>NUCLEOTIDE SEQUENCE [LARGE SCALE GENOMIC DNA]</scope>
    <source>
        <strain evidence="6">cv. CM334</strain>
    </source>
</reference>